<feature type="compositionally biased region" description="Low complexity" evidence="1">
    <location>
        <begin position="303"/>
        <end position="312"/>
    </location>
</feature>
<dbReference type="SUPFAM" id="SSF101967">
    <property type="entry name" value="Adhesin YadA, collagen-binding domain"/>
    <property type="match status" value="1"/>
</dbReference>
<evidence type="ECO:0000259" key="3">
    <source>
        <dbReference type="SMART" id="SM00894"/>
    </source>
</evidence>
<evidence type="ECO:0000256" key="2">
    <source>
        <dbReference type="SAM" id="Phobius"/>
    </source>
</evidence>
<name>A0A8J3RT74_9ACTN</name>
<protein>
    <recommendedName>
        <fullName evidence="3">Excalibur calcium-binding domain-containing protein</fullName>
    </recommendedName>
</protein>
<dbReference type="Gene3D" id="3.30.1360.200">
    <property type="match status" value="1"/>
</dbReference>
<dbReference type="RefSeq" id="WP_203894193.1">
    <property type="nucleotide sequence ID" value="NZ_BOOH01000051.1"/>
</dbReference>
<keyword evidence="2" id="KW-0472">Membrane</keyword>
<feature type="compositionally biased region" description="Low complexity" evidence="1">
    <location>
        <begin position="234"/>
        <end position="282"/>
    </location>
</feature>
<comment type="caution">
    <text evidence="4">The sequence shown here is derived from an EMBL/GenBank/DDBJ whole genome shotgun (WGS) entry which is preliminary data.</text>
</comment>
<feature type="transmembrane region" description="Helical" evidence="2">
    <location>
        <begin position="41"/>
        <end position="66"/>
    </location>
</feature>
<feature type="region of interest" description="Disordered" evidence="1">
    <location>
        <begin position="1"/>
        <end position="38"/>
    </location>
</feature>
<feature type="compositionally biased region" description="Low complexity" evidence="1">
    <location>
        <begin position="209"/>
        <end position="227"/>
    </location>
</feature>
<proteinExistence type="predicted"/>
<dbReference type="EMBL" id="BOOH01000051">
    <property type="protein sequence ID" value="GIH79746.1"/>
    <property type="molecule type" value="Genomic_DNA"/>
</dbReference>
<evidence type="ECO:0000256" key="1">
    <source>
        <dbReference type="SAM" id="MobiDB-lite"/>
    </source>
</evidence>
<keyword evidence="5" id="KW-1185">Reference proteome</keyword>
<feature type="domain" description="Excalibur calcium-binding" evidence="3">
    <location>
        <begin position="320"/>
        <end position="357"/>
    </location>
</feature>
<dbReference type="InterPro" id="IPR054384">
    <property type="entry name" value="SecDF_P1_head"/>
</dbReference>
<sequence length="362" mass="36442">MTMEMHAGPGGPPEPQGPPPSPSGLPPEPQGPPGEPRASRITTIALITALVLAVLVTGVLGTIAVLMTRNPDMPLGAPPPRKLAAPIHFAPVTGTQPGACATPDSYPDDAGQVCYTVAPGVEISSVREIEAVRETTGAYSVRIAFAPASRDQINSVTEEADGQQLAIVVGGRVVAAPRVGEVITQDSLRISGSLTKEQADAMVARLRGGTAAPATPGAPGTATAGPGLQSPLSPTATAPASVPTAPGTGTTAPGTNPTAPGTNPTAPGTNPTAPGTGATAPAVRSTAPGATPSANPASARPTPTRGSRPIRSGGPGTDPRFRTCKEAFSEGYGPYHRGVHEEYAWYTDRDRDGVACDTEDMS</sequence>
<dbReference type="Pfam" id="PF05901">
    <property type="entry name" value="Excalibur"/>
    <property type="match status" value="1"/>
</dbReference>
<gene>
    <name evidence="4" type="ORF">Plo01_61750</name>
</gene>
<keyword evidence="2" id="KW-0812">Transmembrane</keyword>
<feature type="region of interest" description="Disordered" evidence="1">
    <location>
        <begin position="209"/>
        <end position="322"/>
    </location>
</feature>
<accession>A0A8J3RT74</accession>
<keyword evidence="2" id="KW-1133">Transmembrane helix</keyword>
<dbReference type="Proteomes" id="UP000616724">
    <property type="component" value="Unassembled WGS sequence"/>
</dbReference>
<dbReference type="SMART" id="SM00894">
    <property type="entry name" value="Excalibur"/>
    <property type="match status" value="1"/>
</dbReference>
<evidence type="ECO:0000313" key="4">
    <source>
        <dbReference type="EMBL" id="GIH79746.1"/>
    </source>
</evidence>
<feature type="compositionally biased region" description="Pro residues" evidence="1">
    <location>
        <begin position="10"/>
        <end position="35"/>
    </location>
</feature>
<dbReference type="Pfam" id="PF22599">
    <property type="entry name" value="SecDF_P1_head"/>
    <property type="match status" value="1"/>
</dbReference>
<dbReference type="InterPro" id="IPR011049">
    <property type="entry name" value="Serralysin-like_metalloprot_C"/>
</dbReference>
<organism evidence="4 5">
    <name type="scientific">Planobispora longispora</name>
    <dbReference type="NCBI Taxonomy" id="28887"/>
    <lineage>
        <taxon>Bacteria</taxon>
        <taxon>Bacillati</taxon>
        <taxon>Actinomycetota</taxon>
        <taxon>Actinomycetes</taxon>
        <taxon>Streptosporangiales</taxon>
        <taxon>Streptosporangiaceae</taxon>
        <taxon>Planobispora</taxon>
    </lineage>
</organism>
<dbReference type="InterPro" id="IPR008613">
    <property type="entry name" value="Excalibur_Ca-bd_domain"/>
</dbReference>
<reference evidence="4 5" key="1">
    <citation type="submission" date="2021-01" db="EMBL/GenBank/DDBJ databases">
        <title>Whole genome shotgun sequence of Planobispora longispora NBRC 13918.</title>
        <authorList>
            <person name="Komaki H."/>
            <person name="Tamura T."/>
        </authorList>
    </citation>
    <scope>NUCLEOTIDE SEQUENCE [LARGE SCALE GENOMIC DNA]</scope>
    <source>
        <strain evidence="4 5">NBRC 13918</strain>
    </source>
</reference>
<evidence type="ECO:0000313" key="5">
    <source>
        <dbReference type="Proteomes" id="UP000616724"/>
    </source>
</evidence>
<dbReference type="AlphaFoldDB" id="A0A8J3RT74"/>